<feature type="compositionally biased region" description="Polar residues" evidence="3">
    <location>
        <begin position="1161"/>
        <end position="1171"/>
    </location>
</feature>
<dbReference type="InterPro" id="IPR051242">
    <property type="entry name" value="WD-EF-hand_domain"/>
</dbReference>
<proteinExistence type="predicted"/>
<keyword evidence="2" id="KW-0853">WD repeat</keyword>
<feature type="region of interest" description="Disordered" evidence="3">
    <location>
        <begin position="107"/>
        <end position="129"/>
    </location>
</feature>
<dbReference type="SMART" id="SM00320">
    <property type="entry name" value="WD40"/>
    <property type="match status" value="4"/>
</dbReference>
<feature type="compositionally biased region" description="Low complexity" evidence="3">
    <location>
        <begin position="980"/>
        <end position="992"/>
    </location>
</feature>
<evidence type="ECO:0000256" key="1">
    <source>
        <dbReference type="ARBA" id="ARBA00022737"/>
    </source>
</evidence>
<dbReference type="PROSITE" id="PS50082">
    <property type="entry name" value="WD_REPEATS_2"/>
    <property type="match status" value="1"/>
</dbReference>
<feature type="region of interest" description="Disordered" evidence="3">
    <location>
        <begin position="1387"/>
        <end position="1466"/>
    </location>
</feature>
<organism evidence="4 5">
    <name type="scientific">Leishmania martiniquensis</name>
    <dbReference type="NCBI Taxonomy" id="1580590"/>
    <lineage>
        <taxon>Eukaryota</taxon>
        <taxon>Discoba</taxon>
        <taxon>Euglenozoa</taxon>
        <taxon>Kinetoplastea</taxon>
        <taxon>Metakinetoplastina</taxon>
        <taxon>Trypanosomatida</taxon>
        <taxon>Trypanosomatidae</taxon>
        <taxon>Leishmaniinae</taxon>
        <taxon>Leishmania</taxon>
    </lineage>
</organism>
<feature type="compositionally biased region" description="Polar residues" evidence="3">
    <location>
        <begin position="993"/>
        <end position="1008"/>
    </location>
</feature>
<keyword evidence="5" id="KW-1185">Reference proteome</keyword>
<evidence type="ECO:0000256" key="3">
    <source>
        <dbReference type="SAM" id="MobiDB-lite"/>
    </source>
</evidence>
<feature type="repeat" description="WD" evidence="2">
    <location>
        <begin position="501"/>
        <end position="542"/>
    </location>
</feature>
<gene>
    <name evidence="4" type="ORF">LSCM1_01070</name>
</gene>
<dbReference type="KEGG" id="lmat:92511208"/>
<feature type="compositionally biased region" description="Polar residues" evidence="3">
    <location>
        <begin position="1454"/>
        <end position="1464"/>
    </location>
</feature>
<evidence type="ECO:0000313" key="4">
    <source>
        <dbReference type="EMBL" id="KAG5466893.1"/>
    </source>
</evidence>
<reference evidence="5" key="2">
    <citation type="journal article" date="2021" name="Sci. Data">
        <title>Chromosome-scale genome sequencing, assembly and annotation of six genomes from subfamily Leishmaniinae.</title>
        <authorList>
            <person name="Almutairi H."/>
            <person name="Urbaniak M.D."/>
            <person name="Bates M.D."/>
            <person name="Jariyapan N."/>
            <person name="Kwakye-Nuako G."/>
            <person name="Thomaz Soccol V."/>
            <person name="Al-Salem W.S."/>
            <person name="Dillon R.J."/>
            <person name="Bates P.A."/>
            <person name="Gatherer D."/>
        </authorList>
    </citation>
    <scope>NUCLEOTIDE SEQUENCE [LARGE SCALE GENOMIC DNA]</scope>
</reference>
<feature type="compositionally biased region" description="Polar residues" evidence="3">
    <location>
        <begin position="64"/>
        <end position="76"/>
    </location>
</feature>
<dbReference type="Gene3D" id="2.130.10.10">
    <property type="entry name" value="YVTN repeat-like/Quinoprotein amine dehydrogenase"/>
    <property type="match status" value="1"/>
</dbReference>
<keyword evidence="1" id="KW-0677">Repeat</keyword>
<feature type="region of interest" description="Disordered" evidence="3">
    <location>
        <begin position="1672"/>
        <end position="1701"/>
    </location>
</feature>
<comment type="caution">
    <text evidence="4">The sequence shown here is derived from an EMBL/GenBank/DDBJ whole genome shotgun (WGS) entry which is preliminary data.</text>
</comment>
<dbReference type="OrthoDB" id="1068471at2759"/>
<evidence type="ECO:0000256" key="2">
    <source>
        <dbReference type="PROSITE-ProRule" id="PRU00221"/>
    </source>
</evidence>
<dbReference type="InterPro" id="IPR015943">
    <property type="entry name" value="WD40/YVTN_repeat-like_dom_sf"/>
</dbReference>
<reference evidence="5" key="1">
    <citation type="journal article" date="2021" name="Microbiol. Resour. Announc.">
        <title>LGAAP: Leishmaniinae Genome Assembly and Annotation Pipeline.</title>
        <authorList>
            <person name="Almutairi H."/>
            <person name="Urbaniak M.D."/>
            <person name="Bates M.D."/>
            <person name="Jariyapan N."/>
            <person name="Kwakye-Nuako G."/>
            <person name="Thomaz-Soccol V."/>
            <person name="Al-Salem W.S."/>
            <person name="Dillon R.J."/>
            <person name="Bates P.A."/>
            <person name="Gatherer D."/>
        </authorList>
    </citation>
    <scope>NUCLEOTIDE SEQUENCE [LARGE SCALE GENOMIC DNA]</scope>
</reference>
<protein>
    <recommendedName>
        <fullName evidence="6">Guanine nucleotide-binding protein subunit beta-like protein</fullName>
    </recommendedName>
</protein>
<dbReference type="SUPFAM" id="SSF63829">
    <property type="entry name" value="Calcium-dependent phosphotriesterase"/>
    <property type="match status" value="1"/>
</dbReference>
<feature type="compositionally biased region" description="Basic residues" evidence="3">
    <location>
        <begin position="1681"/>
        <end position="1693"/>
    </location>
</feature>
<dbReference type="GeneID" id="92511208"/>
<feature type="region of interest" description="Disordered" evidence="3">
    <location>
        <begin position="1635"/>
        <end position="1659"/>
    </location>
</feature>
<dbReference type="PANTHER" id="PTHR44324:SF4">
    <property type="entry name" value="WD40 REPEAT DOMAIN 95"/>
    <property type="match status" value="1"/>
</dbReference>
<dbReference type="EMBL" id="JAFEUZ010000035">
    <property type="protein sequence ID" value="KAG5466893.1"/>
    <property type="molecule type" value="Genomic_DNA"/>
</dbReference>
<accession>A0A836GN47</accession>
<name>A0A836GN47_9TRYP</name>
<feature type="region of interest" description="Disordered" evidence="3">
    <location>
        <begin position="57"/>
        <end position="89"/>
    </location>
</feature>
<dbReference type="Proteomes" id="UP000673552">
    <property type="component" value="Unassembled WGS sequence"/>
</dbReference>
<dbReference type="SUPFAM" id="SSF50998">
    <property type="entry name" value="Quinoprotein alcohol dehydrogenase-like"/>
    <property type="match status" value="1"/>
</dbReference>
<evidence type="ECO:0008006" key="6">
    <source>
        <dbReference type="Google" id="ProtNLM"/>
    </source>
</evidence>
<dbReference type="PANTHER" id="PTHR44324">
    <property type="entry name" value="WD40 REPEAT DOMAIN 95"/>
    <property type="match status" value="1"/>
</dbReference>
<feature type="compositionally biased region" description="Polar residues" evidence="3">
    <location>
        <begin position="107"/>
        <end position="121"/>
    </location>
</feature>
<sequence length="1781" mass="191860">MTKGTPLRMRASEAVTVPQLSILLGSEAVLSTLQREWAAFPQGASYADFRRLLEQLVRPPPDPSATQQPRCSTLERTTPPHYDTPASSRFEAAITPARLSEARASTPGISTYGASDGTGTNREAERARRIRSRQELAGVTMRSVDPIKQLFNRVDIHNEQRVTWDNLVNYLVAEATSDATATRLRSDTFNYLTFSRQLRGLSKQPQQQRKPQERLPPALRIYRRYYRDVQGFPKSAAAVRGDESATGGGQAAAVICEDEDLALVRFIDGLPGHKSLFFACTRSCPCIFYSKDTLERVYSAPPELLPGVSPTAVSYLAACDLFVCYSADDRLLRGWFSLISHTIVTVAVTPLLLEGLVRRIYAMPHESPTYAEYAETVFVGNSQGQVLRITAPQGRSGGMEFTVAQTYSHLHSIETGGLVDFCVYGAHLYSLGFDGRLVVTSLHTGQSSEVGRVVNEHLTTLVYIPEHDWVVAATSCRRQLLCWEANAHGSLPGSPFIVTGHGEHEAVIIALVYVAPADLLVSADSQGVLKVWDASSQRCVQSLRSNRIPRRHGGSLRAVTADEAKASFTKTRTAANTNSGLLAGNLAGLFLNLGLLALLPAGVGQPHQVGGLQCHSLTYCEPSQEMLCGFVNSIVCWGLRDRANLLVCDAEEACYDLLYDIRTCTFLVQGATCLSVWDGVDGYRRRVLGQVENPGALQAGSDIKAMCLDELGSRLFVSLSDGRVVSYTTQYLASDASKCTPVRAPVWWRGRSPGCGVGSGGPALVEQMHYSSISRTWIAITSMGALLVRSEEDEQKVLFSITISVSTSPLTHLRVSEDLGLTAVTDAQRTVYMYDMQAWMDAPVTKKLAEYGALVDIVFLADAPALVTVHAGGVCRCWSCAPAKERFQLISVFCHPQHPAPELVTVATVEAERASMEAMERAHLGSAGMTRGRRPMQPAAASQFARTAAVRASGCHDVLHSASCDTPRYRAMLPTIARISRPSSGGIGSRPATSTLRASPRGFSSSQRIEPGVQGTSDEQREDPVEPRSALKCHARVRKAANGPLRNAKAGEEYSATAVAAPIPIASVEFTSAAYDGRQHHLFLGDSDGVVHTYRMCPLLQAFKLPRCTHTSRPTFSLSSAMEASGMDADSALAFPTLVWSLQVHVNDRSTRERGGEAHPPSTNRGSISSVTQRGLERCGVLCVRWMDDRGVLASSGYDHKVWFLDSMSGEKIASLSAARPPPRPDRAGSPLMVWGHDSGALAQEPILSGVLEKKKTEAASTLPLHNIFSLPPLPRYDGLTDGSAAHFLAGTPPPCCCTHITANEEATATEGLGVLASQSKEGQEEDCTPATVSSARPLPVSFSLPTLLGHSNEISRSLSRCSIPEVAMAARHDRAAVELKGFLQRPIRQSSSGTRPPRINPYMRSPSPSSSEQYPPTEDARRGRVPPSHYSVSSPAGNPLEADESPCGAPSATWRTRPTSGGNESAHVHIVEWQKRHLIALRASRGMKPDAPVHPGSHNTLVHVEESKWHSVDVTGQPPLLGSASGVPCPAVRPAVASTVALAATQAAASQTDAASGWSALSRTANMPTLMSTRGDSVAMEAERSGSIISLGFKEDSAVINPCETATGSFSDNVAIVAAEGLHISGSAMAAPALDADQEPAARPPQQTQLLQSQREGERIKRNSVALFAMPRYGNPSRVPPRHRSAPGHHSRTSAPRFSKKAAECGGVGERTSSSAVAGASASCLLHGIAEGTQSFVSSNTTHPPPMLAYSNECEGRSTLEMYSIELRKRLRRPRRWYEA</sequence>
<feature type="region of interest" description="Disordered" evidence="3">
    <location>
        <begin position="980"/>
        <end position="1027"/>
    </location>
</feature>
<feature type="compositionally biased region" description="Polar residues" evidence="3">
    <location>
        <begin position="1646"/>
        <end position="1655"/>
    </location>
</feature>
<feature type="region of interest" description="Disordered" evidence="3">
    <location>
        <begin position="1150"/>
        <end position="1171"/>
    </location>
</feature>
<dbReference type="InterPro" id="IPR001680">
    <property type="entry name" value="WD40_rpt"/>
</dbReference>
<evidence type="ECO:0000313" key="5">
    <source>
        <dbReference type="Proteomes" id="UP000673552"/>
    </source>
</evidence>
<dbReference type="RefSeq" id="XP_067174801.1">
    <property type="nucleotide sequence ID" value="XM_067318696.1"/>
</dbReference>
<dbReference type="InterPro" id="IPR011047">
    <property type="entry name" value="Quinoprotein_ADH-like_sf"/>
</dbReference>